<dbReference type="Proteomes" id="UP000759131">
    <property type="component" value="Unassembled WGS sequence"/>
</dbReference>
<dbReference type="SUPFAM" id="SSF48726">
    <property type="entry name" value="Immunoglobulin"/>
    <property type="match status" value="1"/>
</dbReference>
<feature type="signal peptide" evidence="2">
    <location>
        <begin position="1"/>
        <end position="19"/>
    </location>
</feature>
<accession>A0A7R9KI95</accession>
<keyword evidence="1" id="KW-1133">Transmembrane helix</keyword>
<dbReference type="OrthoDB" id="10015491at2759"/>
<dbReference type="CDD" id="cd00096">
    <property type="entry name" value="Ig"/>
    <property type="match status" value="1"/>
</dbReference>
<reference evidence="4" key="1">
    <citation type="submission" date="2020-11" db="EMBL/GenBank/DDBJ databases">
        <authorList>
            <person name="Tran Van P."/>
        </authorList>
    </citation>
    <scope>NUCLEOTIDE SEQUENCE</scope>
</reference>
<keyword evidence="5" id="KW-1185">Reference proteome</keyword>
<dbReference type="PROSITE" id="PS50835">
    <property type="entry name" value="IG_LIKE"/>
    <property type="match status" value="1"/>
</dbReference>
<keyword evidence="2" id="KW-0732">Signal</keyword>
<dbReference type="Gene3D" id="2.60.40.10">
    <property type="entry name" value="Immunoglobulins"/>
    <property type="match status" value="1"/>
</dbReference>
<gene>
    <name evidence="4" type="ORF">OSB1V03_LOCUS3763</name>
</gene>
<dbReference type="InterPro" id="IPR036179">
    <property type="entry name" value="Ig-like_dom_sf"/>
</dbReference>
<evidence type="ECO:0000256" key="2">
    <source>
        <dbReference type="SAM" id="SignalP"/>
    </source>
</evidence>
<protein>
    <recommendedName>
        <fullName evidence="3">Ig-like domain-containing protein</fullName>
    </recommendedName>
</protein>
<feature type="chain" id="PRO_5035680143" description="Ig-like domain-containing protein" evidence="2">
    <location>
        <begin position="20"/>
        <end position="273"/>
    </location>
</feature>
<dbReference type="Pfam" id="PF13895">
    <property type="entry name" value="Ig_2"/>
    <property type="match status" value="1"/>
</dbReference>
<sequence>MFCLLLLLLLLICAENIISLRLIMLDVPSPSYVGESVELTCSYDLGDDRLYSVKWYKNDVEFYRYVPKDWPPGQFLPMPGIRVDLSRSGKNSVYLKQVDIHSAGLYRCEVSAEAPSFVTAEGQKVLEVTVLPMTGPSITGSRAKYKVGDIVYLLMNVLQTGSEYETMYSTTLHSDGLETSSLSLKFIANEKHFRSGNNMRLKCTATISRMYTMSNEALAAADVKTSGLHISENLSQVRDTASSIARMNSKWNIWLNWFFCLLCSLLSLMYRRT</sequence>
<dbReference type="PANTHER" id="PTHR21261">
    <property type="entry name" value="BEAT PROTEIN"/>
    <property type="match status" value="1"/>
</dbReference>
<evidence type="ECO:0000259" key="3">
    <source>
        <dbReference type="PROSITE" id="PS50835"/>
    </source>
</evidence>
<proteinExistence type="predicted"/>
<evidence type="ECO:0000256" key="1">
    <source>
        <dbReference type="SAM" id="Phobius"/>
    </source>
</evidence>
<evidence type="ECO:0000313" key="4">
    <source>
        <dbReference type="EMBL" id="CAD7623306.1"/>
    </source>
</evidence>
<keyword evidence="1" id="KW-0472">Membrane</keyword>
<dbReference type="FunFam" id="2.60.40.10:FF:000437">
    <property type="entry name" value="Beat-IIIc, isoform A"/>
    <property type="match status" value="1"/>
</dbReference>
<keyword evidence="1" id="KW-0812">Transmembrane</keyword>
<dbReference type="AlphaFoldDB" id="A0A7R9KI95"/>
<evidence type="ECO:0000313" key="5">
    <source>
        <dbReference type="Proteomes" id="UP000759131"/>
    </source>
</evidence>
<feature type="domain" description="Ig-like" evidence="3">
    <location>
        <begin position="34"/>
        <end position="119"/>
    </location>
</feature>
<dbReference type="InterPro" id="IPR007110">
    <property type="entry name" value="Ig-like_dom"/>
</dbReference>
<organism evidence="4">
    <name type="scientific">Medioppia subpectinata</name>
    <dbReference type="NCBI Taxonomy" id="1979941"/>
    <lineage>
        <taxon>Eukaryota</taxon>
        <taxon>Metazoa</taxon>
        <taxon>Ecdysozoa</taxon>
        <taxon>Arthropoda</taxon>
        <taxon>Chelicerata</taxon>
        <taxon>Arachnida</taxon>
        <taxon>Acari</taxon>
        <taxon>Acariformes</taxon>
        <taxon>Sarcoptiformes</taxon>
        <taxon>Oribatida</taxon>
        <taxon>Brachypylina</taxon>
        <taxon>Oppioidea</taxon>
        <taxon>Oppiidae</taxon>
        <taxon>Medioppia</taxon>
    </lineage>
</organism>
<dbReference type="InterPro" id="IPR013783">
    <property type="entry name" value="Ig-like_fold"/>
</dbReference>
<dbReference type="PANTHER" id="PTHR21261:SF15">
    <property type="entry name" value="BEATEN PATH IIIA, ISOFORM D-RELATED"/>
    <property type="match status" value="1"/>
</dbReference>
<dbReference type="EMBL" id="OC856158">
    <property type="protein sequence ID" value="CAD7623306.1"/>
    <property type="molecule type" value="Genomic_DNA"/>
</dbReference>
<feature type="transmembrane region" description="Helical" evidence="1">
    <location>
        <begin position="251"/>
        <end position="270"/>
    </location>
</feature>
<dbReference type="EMBL" id="CAJPIZ010001583">
    <property type="protein sequence ID" value="CAG2103736.1"/>
    <property type="molecule type" value="Genomic_DNA"/>
</dbReference>
<name>A0A7R9KI95_9ACAR</name>